<organism evidence="1 2">
    <name type="scientific">Ruminococcus bicirculans</name>
    <name type="common">ex Wegman et al. 2014</name>
    <dbReference type="NCBI Taxonomy" id="1160721"/>
    <lineage>
        <taxon>Bacteria</taxon>
        <taxon>Bacillati</taxon>
        <taxon>Bacillota</taxon>
        <taxon>Clostridia</taxon>
        <taxon>Eubacteriales</taxon>
        <taxon>Oscillospiraceae</taxon>
        <taxon>Ruminococcus</taxon>
    </lineage>
</organism>
<reference evidence="1" key="1">
    <citation type="submission" date="2023-01" db="EMBL/GenBank/DDBJ databases">
        <title>Human gut microbiome strain richness.</title>
        <authorList>
            <person name="Chen-Liaw A."/>
        </authorList>
    </citation>
    <scope>NUCLEOTIDE SEQUENCE</scope>
    <source>
        <strain evidence="1">D43st1_D9_D43t1_170807</strain>
    </source>
</reference>
<dbReference type="Gene3D" id="3.30.420.280">
    <property type="match status" value="1"/>
</dbReference>
<dbReference type="Pfam" id="PF03237">
    <property type="entry name" value="Terminase_6N"/>
    <property type="match status" value="1"/>
</dbReference>
<dbReference type="Proteomes" id="UP001213042">
    <property type="component" value="Unassembled WGS sequence"/>
</dbReference>
<comment type="caution">
    <text evidence="1">The sequence shown here is derived from an EMBL/GenBank/DDBJ whole genome shotgun (WGS) entry which is preliminary data.</text>
</comment>
<dbReference type="InterPro" id="IPR027417">
    <property type="entry name" value="P-loop_NTPase"/>
</dbReference>
<dbReference type="AlphaFoldDB" id="A0AAW6EHS4"/>
<dbReference type="RefSeq" id="WP_195221209.1">
    <property type="nucleotide sequence ID" value="NZ_JADMWL010000012.1"/>
</dbReference>
<gene>
    <name evidence="1" type="ORF">PNW00_08905</name>
</gene>
<dbReference type="Gene3D" id="3.40.50.300">
    <property type="entry name" value="P-loop containing nucleotide triphosphate hydrolases"/>
    <property type="match status" value="1"/>
</dbReference>
<name>A0AAW6EHS4_9FIRM</name>
<evidence type="ECO:0000313" key="1">
    <source>
        <dbReference type="EMBL" id="MDB8750563.1"/>
    </source>
</evidence>
<dbReference type="EMBL" id="JAQMLU010000014">
    <property type="protein sequence ID" value="MDB8750563.1"/>
    <property type="molecule type" value="Genomic_DNA"/>
</dbReference>
<proteinExistence type="predicted"/>
<sequence length="458" mass="51869">MARTTKPEKRKKTIPYNFGDKHKAYIRKSQDCMINVAEGAVRAGKTVDNVLAFCHELKTTKDKIHLASASTLGNAKIILGDCNGFGIEHFFRGQCRWGKYKGNEALIIKGKDTGFKTRIVIFSGAMLASSYKSIRGNSYGMWIGTEINLHHKSFVQEAFNRSIAADKRKIWWDLNPDNPKSWIYTEYIDKYQQDATDRKFLGGYNYAHFTIDDNINISDQRKAEVKSQYDPTSIWYKRDILGLRIAAEGLIFQSFANDPEKYIIPESQLDKSKITSIQIGIDFGGNKSKTTFVATAFIEGFKKLVVIADHKIDGGKGEVGPDTIYTAFIKFVKTLYMRFNPLLIKFAWADNENQAVINGLRVACARARLMVKIVDCYKAPRNDRISMLTSLMVQGRFWVLDICKNVIGSLSEQIWDPKIPDRDERLDDGTCDIDTADALEYSFSKFIKPLTLAGGENI</sequence>
<accession>A0AAW6EHS4</accession>
<protein>
    <submittedName>
        <fullName evidence="1">Terminase family protein</fullName>
    </submittedName>
</protein>
<evidence type="ECO:0000313" key="2">
    <source>
        <dbReference type="Proteomes" id="UP001213042"/>
    </source>
</evidence>